<dbReference type="CDD" id="cd06550">
    <property type="entry name" value="TM_ABC_iron-siderophores_like"/>
    <property type="match status" value="1"/>
</dbReference>
<evidence type="ECO:0000256" key="8">
    <source>
        <dbReference type="ARBA" id="ARBA00023136"/>
    </source>
</evidence>
<comment type="subcellular location">
    <subcellularLocation>
        <location evidence="1">Cell membrane</location>
        <topology evidence="1">Multi-pass membrane protein</topology>
    </subcellularLocation>
</comment>
<dbReference type="SUPFAM" id="SSF81345">
    <property type="entry name" value="ABC transporter involved in vitamin B12 uptake, BtuC"/>
    <property type="match status" value="1"/>
</dbReference>
<dbReference type="GO" id="GO:0005886">
    <property type="term" value="C:plasma membrane"/>
    <property type="evidence" value="ECO:0007669"/>
    <property type="project" value="UniProtKB-SubCell"/>
</dbReference>
<dbReference type="Proteomes" id="UP000294865">
    <property type="component" value="Unassembled WGS sequence"/>
</dbReference>
<sequence length="331" mass="35690">MNRSYLFKNYFYSGLLLMIIFLLITLMLSFMLGSENYSLQQVVQAIFHYNNNEVHNIIREIRMPREVAAMLVGMSLACSGAVMQGITRNPLADPALIGLNAGALLFISIVFAIVPDVNFMMIMLSGFIGAIVGGTIVLMLGNSKRGGFNAMKIILAGAAVSTLMTALAQGVSIYFKTNQSNLLWTSGGVTGTTWQHILYAAPVILIALMLLFIFSGQLTILSVGDEMAAGLGVDTSKTRLLFSFLTMILAGVAVALVGSLAFVGLMVPHIARMLVGIDYRKLLPFTTILGGIFVVWADIIARQTGESPIGAIVSIIGVPFFIYLVRKDGTM</sequence>
<comment type="caution">
    <text evidence="13">The sequence shown here is derived from an EMBL/GenBank/DDBJ whole genome shotgun (WGS) entry which is preliminary data.</text>
</comment>
<feature type="transmembrane region" description="Helical" evidence="12">
    <location>
        <begin position="12"/>
        <end position="32"/>
    </location>
</feature>
<feature type="transmembrane region" description="Helical" evidence="12">
    <location>
        <begin position="240"/>
        <end position="270"/>
    </location>
</feature>
<feature type="transmembrane region" description="Helical" evidence="12">
    <location>
        <begin position="121"/>
        <end position="141"/>
    </location>
</feature>
<comment type="similarity">
    <text evidence="2">Belongs to the binding-protein-dependent transport system permease family. FecCD subfamily.</text>
</comment>
<evidence type="ECO:0000256" key="10">
    <source>
        <dbReference type="ARBA" id="ARBA00031149"/>
    </source>
</evidence>
<evidence type="ECO:0000256" key="6">
    <source>
        <dbReference type="ARBA" id="ARBA00022692"/>
    </source>
</evidence>
<gene>
    <name evidence="13" type="ORF">ETI04_06835</name>
</gene>
<evidence type="ECO:0000313" key="14">
    <source>
        <dbReference type="Proteomes" id="UP000294865"/>
    </source>
</evidence>
<dbReference type="EMBL" id="SDQG01000003">
    <property type="protein sequence ID" value="TDM16910.1"/>
    <property type="molecule type" value="Genomic_DNA"/>
</dbReference>
<organism evidence="13 14">
    <name type="scientific">Macrococcoides canis</name>
    <dbReference type="NCBI Taxonomy" id="1855823"/>
    <lineage>
        <taxon>Bacteria</taxon>
        <taxon>Bacillati</taxon>
        <taxon>Bacillota</taxon>
        <taxon>Bacilli</taxon>
        <taxon>Bacillales</taxon>
        <taxon>Staphylococcaceae</taxon>
        <taxon>Macrococcoides</taxon>
    </lineage>
</organism>
<dbReference type="InterPro" id="IPR000522">
    <property type="entry name" value="ABC_transptr_permease_BtuC"/>
</dbReference>
<keyword evidence="4" id="KW-0813">Transport</keyword>
<evidence type="ECO:0000256" key="11">
    <source>
        <dbReference type="ARBA" id="ARBA00031465"/>
    </source>
</evidence>
<feature type="transmembrane region" description="Helical" evidence="12">
    <location>
        <begin position="196"/>
        <end position="220"/>
    </location>
</feature>
<dbReference type="GO" id="GO:0033214">
    <property type="term" value="P:siderophore-iron import into cell"/>
    <property type="evidence" value="ECO:0007669"/>
    <property type="project" value="TreeGrafter"/>
</dbReference>
<evidence type="ECO:0000256" key="4">
    <source>
        <dbReference type="ARBA" id="ARBA00022448"/>
    </source>
</evidence>
<evidence type="ECO:0000256" key="3">
    <source>
        <dbReference type="ARBA" id="ARBA00018524"/>
    </source>
</evidence>
<dbReference type="AlphaFoldDB" id="A0A4R6C5B5"/>
<evidence type="ECO:0000256" key="12">
    <source>
        <dbReference type="SAM" id="Phobius"/>
    </source>
</evidence>
<feature type="transmembrane region" description="Helical" evidence="12">
    <location>
        <begin position="95"/>
        <end position="114"/>
    </location>
</feature>
<proteinExistence type="inferred from homology"/>
<feature type="transmembrane region" description="Helical" evidence="12">
    <location>
        <begin position="282"/>
        <end position="301"/>
    </location>
</feature>
<evidence type="ECO:0000256" key="7">
    <source>
        <dbReference type="ARBA" id="ARBA00022989"/>
    </source>
</evidence>
<keyword evidence="8 12" id="KW-0472">Membrane</keyword>
<dbReference type="InterPro" id="IPR037294">
    <property type="entry name" value="ABC_BtuC-like"/>
</dbReference>
<comment type="function">
    <text evidence="9">Part of the binding-protein-dependent transport system for heme-iron. Responsible for the translocation of the substrate across the membrane.</text>
</comment>
<evidence type="ECO:0000256" key="9">
    <source>
        <dbReference type="ARBA" id="ARBA00025320"/>
    </source>
</evidence>
<evidence type="ECO:0000256" key="5">
    <source>
        <dbReference type="ARBA" id="ARBA00022475"/>
    </source>
</evidence>
<feature type="transmembrane region" description="Helical" evidence="12">
    <location>
        <begin position="67"/>
        <end position="83"/>
    </location>
</feature>
<feature type="transmembrane region" description="Helical" evidence="12">
    <location>
        <begin position="307"/>
        <end position="325"/>
    </location>
</feature>
<dbReference type="FunFam" id="1.10.3470.10:FF:000001">
    <property type="entry name" value="Vitamin B12 ABC transporter permease BtuC"/>
    <property type="match status" value="1"/>
</dbReference>
<dbReference type="PANTHER" id="PTHR30472:SF58">
    <property type="entry name" value="IRON(3+)-HYDROXAMATE IMPORT SYSTEM PERMEASE PROTEIN FHUB"/>
    <property type="match status" value="1"/>
</dbReference>
<keyword evidence="7 12" id="KW-1133">Transmembrane helix</keyword>
<dbReference type="GO" id="GO:0022857">
    <property type="term" value="F:transmembrane transporter activity"/>
    <property type="evidence" value="ECO:0007669"/>
    <property type="project" value="InterPro"/>
</dbReference>
<keyword evidence="5" id="KW-1003">Cell membrane</keyword>
<dbReference type="Gene3D" id="1.10.3470.10">
    <property type="entry name" value="ABC transporter involved in vitamin B12 uptake, BtuC"/>
    <property type="match status" value="1"/>
</dbReference>
<reference evidence="13 14" key="1">
    <citation type="submission" date="2019-01" db="EMBL/GenBank/DDBJ databases">
        <title>Draft genome sequences of Macrococcus caseolyticus, Macrococcus canis, Macrococcus bohemicus and Macrococcus goetzii.</title>
        <authorList>
            <person name="Mazhar S."/>
            <person name="Altermann E."/>
            <person name="Hill C."/>
            <person name="Mcauliffe O."/>
        </authorList>
    </citation>
    <scope>NUCLEOTIDE SEQUENCE [LARGE SCALE GENOMIC DNA]</scope>
    <source>
        <strain evidence="13 14">DPC7162</strain>
    </source>
</reference>
<feature type="transmembrane region" description="Helical" evidence="12">
    <location>
        <begin position="153"/>
        <end position="175"/>
    </location>
</feature>
<evidence type="ECO:0000313" key="13">
    <source>
        <dbReference type="EMBL" id="TDM16910.1"/>
    </source>
</evidence>
<dbReference type="Pfam" id="PF01032">
    <property type="entry name" value="FecCD"/>
    <property type="match status" value="1"/>
</dbReference>
<protein>
    <recommendedName>
        <fullName evidence="3">Probable heme-iron transport system permease protein IsdF</fullName>
    </recommendedName>
    <alternativeName>
        <fullName evidence="11">Iron-regulated surface determinant protein F</fullName>
    </alternativeName>
    <alternativeName>
        <fullName evidence="10">Staphylococcal iron-regulated protein G</fullName>
    </alternativeName>
</protein>
<accession>A0A4R6C5B5</accession>
<evidence type="ECO:0000256" key="2">
    <source>
        <dbReference type="ARBA" id="ARBA00007935"/>
    </source>
</evidence>
<keyword evidence="6 12" id="KW-0812">Transmembrane</keyword>
<dbReference type="PANTHER" id="PTHR30472">
    <property type="entry name" value="FERRIC ENTEROBACTIN TRANSPORT SYSTEM PERMEASE PROTEIN"/>
    <property type="match status" value="1"/>
</dbReference>
<evidence type="ECO:0000256" key="1">
    <source>
        <dbReference type="ARBA" id="ARBA00004651"/>
    </source>
</evidence>
<name>A0A4R6C5B5_9STAP</name>